<evidence type="ECO:0000313" key="1">
    <source>
        <dbReference type="EMBL" id="KAI3805642.1"/>
    </source>
</evidence>
<comment type="caution">
    <text evidence="1">The sequence shown here is derived from an EMBL/GenBank/DDBJ whole genome shotgun (WGS) entry which is preliminary data.</text>
</comment>
<name>A0ACB9IC34_9ASTR</name>
<protein>
    <submittedName>
        <fullName evidence="1">Uncharacterized protein</fullName>
    </submittedName>
</protein>
<dbReference type="EMBL" id="CM042026">
    <property type="protein sequence ID" value="KAI3805642.1"/>
    <property type="molecule type" value="Genomic_DNA"/>
</dbReference>
<reference evidence="2" key="1">
    <citation type="journal article" date="2022" name="Mol. Ecol. Resour.">
        <title>The genomes of chicory, endive, great burdock and yacon provide insights into Asteraceae palaeo-polyploidization history and plant inulin production.</title>
        <authorList>
            <person name="Fan W."/>
            <person name="Wang S."/>
            <person name="Wang H."/>
            <person name="Wang A."/>
            <person name="Jiang F."/>
            <person name="Liu H."/>
            <person name="Zhao H."/>
            <person name="Xu D."/>
            <person name="Zhang Y."/>
        </authorList>
    </citation>
    <scope>NUCLEOTIDE SEQUENCE [LARGE SCALE GENOMIC DNA]</scope>
    <source>
        <strain evidence="2">cv. Yunnan</strain>
    </source>
</reference>
<sequence length="312" mass="35342">MESNEVIAPFVMKTYQMVNDSSLDNLIRWGSSNNSFIVVDSLEFSQHLLPAYFKHNNFSSFIRQLNTYGFRKVDPDRWEFANEWFLRGQVHLLKNIGRKRQMQINRKYSASIRGGDDDEDEEEMVNEIARLKEEQKVLEQELVVMNKRLEVTERRPEQMMTLLCKVAEDPEILQRMMLEKVQRSKRLTDRKKQRRLITPPPEPEPSPSPSWSGIGVPGSVKREDDECYQMTGGGVVPSPDGYYGNPTSTVWLWNNGGDDGAGFSTESELINGIYGDVTGGSGGGVKYFRPGSPDSDVNPSPPYPFSLLGGGF</sequence>
<reference evidence="1 2" key="2">
    <citation type="journal article" date="2022" name="Mol. Ecol. Resour.">
        <title>The genomes of chicory, endive, great burdock and yacon provide insights into Asteraceae paleo-polyploidization history and plant inulin production.</title>
        <authorList>
            <person name="Fan W."/>
            <person name="Wang S."/>
            <person name="Wang H."/>
            <person name="Wang A."/>
            <person name="Jiang F."/>
            <person name="Liu H."/>
            <person name="Zhao H."/>
            <person name="Xu D."/>
            <person name="Zhang Y."/>
        </authorList>
    </citation>
    <scope>NUCLEOTIDE SEQUENCE [LARGE SCALE GENOMIC DNA]</scope>
    <source>
        <strain evidence="2">cv. Yunnan</strain>
        <tissue evidence="1">Leaves</tissue>
    </source>
</reference>
<gene>
    <name evidence="1" type="ORF">L1987_28202</name>
</gene>
<evidence type="ECO:0000313" key="2">
    <source>
        <dbReference type="Proteomes" id="UP001056120"/>
    </source>
</evidence>
<proteinExistence type="predicted"/>
<keyword evidence="2" id="KW-1185">Reference proteome</keyword>
<dbReference type="Proteomes" id="UP001056120">
    <property type="component" value="Linkage Group LG09"/>
</dbReference>
<accession>A0ACB9IC34</accession>
<organism evidence="1 2">
    <name type="scientific">Smallanthus sonchifolius</name>
    <dbReference type="NCBI Taxonomy" id="185202"/>
    <lineage>
        <taxon>Eukaryota</taxon>
        <taxon>Viridiplantae</taxon>
        <taxon>Streptophyta</taxon>
        <taxon>Embryophyta</taxon>
        <taxon>Tracheophyta</taxon>
        <taxon>Spermatophyta</taxon>
        <taxon>Magnoliopsida</taxon>
        <taxon>eudicotyledons</taxon>
        <taxon>Gunneridae</taxon>
        <taxon>Pentapetalae</taxon>
        <taxon>asterids</taxon>
        <taxon>campanulids</taxon>
        <taxon>Asterales</taxon>
        <taxon>Asteraceae</taxon>
        <taxon>Asteroideae</taxon>
        <taxon>Heliantheae alliance</taxon>
        <taxon>Millerieae</taxon>
        <taxon>Smallanthus</taxon>
    </lineage>
</organism>